<reference evidence="12 13" key="1">
    <citation type="submission" date="2016-07" db="EMBL/GenBank/DDBJ databases">
        <title>Pervasive Adenine N6-methylation of Active Genes in Fungi.</title>
        <authorList>
            <consortium name="DOE Joint Genome Institute"/>
            <person name="Mondo S.J."/>
            <person name="Dannebaum R.O."/>
            <person name="Kuo R.C."/>
            <person name="Labutti K."/>
            <person name="Haridas S."/>
            <person name="Kuo A."/>
            <person name="Salamov A."/>
            <person name="Ahrendt S.R."/>
            <person name="Lipzen A."/>
            <person name="Sullivan W."/>
            <person name="Andreopoulos W.B."/>
            <person name="Clum A."/>
            <person name="Lindquist E."/>
            <person name="Daum C."/>
            <person name="Ramamoorthy G.K."/>
            <person name="Gryganskyi A."/>
            <person name="Culley D."/>
            <person name="Magnuson J.K."/>
            <person name="James T.Y."/>
            <person name="O'Malley M.A."/>
            <person name="Stajich J.E."/>
            <person name="Spatafora J.W."/>
            <person name="Visel A."/>
            <person name="Grigoriev I.V."/>
        </authorList>
    </citation>
    <scope>NUCLEOTIDE SEQUENCE [LARGE SCALE GENOMIC DNA]</scope>
    <source>
        <strain evidence="12 13">NRRL 3301</strain>
    </source>
</reference>
<keyword evidence="6" id="KW-0009">Actin-binding</keyword>
<keyword evidence="13" id="KW-1185">Reference proteome</keyword>
<dbReference type="Pfam" id="PF16300">
    <property type="entry name" value="WD40_4"/>
    <property type="match status" value="1"/>
</dbReference>
<dbReference type="PANTHER" id="PTHR10856:SF0">
    <property type="entry name" value="CORONIN"/>
    <property type="match status" value="1"/>
</dbReference>
<comment type="subunit">
    <text evidence="7">Binds to F-actin.</text>
</comment>
<evidence type="ECO:0000256" key="3">
    <source>
        <dbReference type="ARBA" id="ARBA00022574"/>
    </source>
</evidence>
<evidence type="ECO:0000256" key="4">
    <source>
        <dbReference type="ARBA" id="ARBA00022737"/>
    </source>
</evidence>
<dbReference type="GO" id="GO:0007015">
    <property type="term" value="P:actin filament organization"/>
    <property type="evidence" value="ECO:0007669"/>
    <property type="project" value="EnsemblFungi"/>
</dbReference>
<evidence type="ECO:0000256" key="7">
    <source>
        <dbReference type="ARBA" id="ARBA00062568"/>
    </source>
</evidence>
<dbReference type="PRINTS" id="PR00320">
    <property type="entry name" value="GPROTEINBRPT"/>
</dbReference>
<dbReference type="GO" id="GO:0034316">
    <property type="term" value="P:negative regulation of Arp2/3 complex-mediated actin nucleation"/>
    <property type="evidence" value="ECO:0007669"/>
    <property type="project" value="EnsemblFungi"/>
</dbReference>
<evidence type="ECO:0000313" key="12">
    <source>
        <dbReference type="EMBL" id="ORX53182.1"/>
    </source>
</evidence>
<dbReference type="GO" id="GO:0051015">
    <property type="term" value="F:actin filament binding"/>
    <property type="evidence" value="ECO:0007669"/>
    <property type="project" value="EnsemblFungi"/>
</dbReference>
<dbReference type="OrthoDB" id="1850764at2759"/>
<keyword evidence="3 8" id="KW-0853">WD repeat</keyword>
<dbReference type="GO" id="GO:2000601">
    <property type="term" value="P:positive regulation of Arp2/3 complex-mediated actin nucleation"/>
    <property type="evidence" value="ECO:0007669"/>
    <property type="project" value="EnsemblFungi"/>
</dbReference>
<dbReference type="PROSITE" id="PS00678">
    <property type="entry name" value="WD_REPEATS_1"/>
    <property type="match status" value="2"/>
</dbReference>
<comment type="caution">
    <text evidence="12">The sequence shown here is derived from an EMBL/GenBank/DDBJ whole genome shotgun (WGS) entry which is preliminary data.</text>
</comment>
<dbReference type="GO" id="GO:0030479">
    <property type="term" value="C:actin cortical patch"/>
    <property type="evidence" value="ECO:0007669"/>
    <property type="project" value="EnsemblFungi"/>
</dbReference>
<dbReference type="PROSITE" id="PS50294">
    <property type="entry name" value="WD_REPEATS_REGION"/>
    <property type="match status" value="3"/>
</dbReference>
<dbReference type="SMART" id="SM01166">
    <property type="entry name" value="DUF1899"/>
    <property type="match status" value="1"/>
</dbReference>
<dbReference type="GO" id="GO:0030139">
    <property type="term" value="C:endocytic vesicle"/>
    <property type="evidence" value="ECO:0007669"/>
    <property type="project" value="EnsemblFungi"/>
</dbReference>
<feature type="domain" description="DUF1899" evidence="11">
    <location>
        <begin position="5"/>
        <end position="69"/>
    </location>
</feature>
<dbReference type="FunFam" id="2.130.10.10:FF:000197">
    <property type="entry name" value="Coronin"/>
    <property type="match status" value="1"/>
</dbReference>
<evidence type="ECO:0000256" key="6">
    <source>
        <dbReference type="ARBA" id="ARBA00023203"/>
    </source>
</evidence>
<dbReference type="GO" id="GO:0110085">
    <property type="term" value="C:mitotic actomyosin contractile ring"/>
    <property type="evidence" value="ECO:0007669"/>
    <property type="project" value="EnsemblFungi"/>
</dbReference>
<dbReference type="PANTHER" id="PTHR10856">
    <property type="entry name" value="CORONIN"/>
    <property type="match status" value="1"/>
</dbReference>
<feature type="repeat" description="WD" evidence="8">
    <location>
        <begin position="78"/>
        <end position="112"/>
    </location>
</feature>
<evidence type="ECO:0000256" key="10">
    <source>
        <dbReference type="SAM" id="MobiDB-lite"/>
    </source>
</evidence>
<dbReference type="PROSITE" id="PS50082">
    <property type="entry name" value="WD_REPEATS_2"/>
    <property type="match status" value="3"/>
</dbReference>
<dbReference type="InterPro" id="IPR015505">
    <property type="entry name" value="Coronin"/>
</dbReference>
<dbReference type="InterPro" id="IPR020472">
    <property type="entry name" value="WD40_PAC1"/>
</dbReference>
<feature type="repeat" description="WD" evidence="8">
    <location>
        <begin position="172"/>
        <end position="213"/>
    </location>
</feature>
<dbReference type="InterPro" id="IPR015943">
    <property type="entry name" value="WD40/YVTN_repeat-like_dom_sf"/>
</dbReference>
<evidence type="ECO:0000256" key="5">
    <source>
        <dbReference type="ARBA" id="ARBA00023054"/>
    </source>
</evidence>
<dbReference type="Proteomes" id="UP000242146">
    <property type="component" value="Unassembled WGS sequence"/>
</dbReference>
<protein>
    <recommendedName>
        <fullName evidence="9">Coronin</fullName>
    </recommendedName>
</protein>
<dbReference type="InterPro" id="IPR019775">
    <property type="entry name" value="WD40_repeat_CS"/>
</dbReference>
<evidence type="ECO:0000256" key="8">
    <source>
        <dbReference type="PROSITE-ProRule" id="PRU00221"/>
    </source>
</evidence>
<evidence type="ECO:0000256" key="1">
    <source>
        <dbReference type="ARBA" id="ARBA00009482"/>
    </source>
</evidence>
<dbReference type="SUPFAM" id="SSF50978">
    <property type="entry name" value="WD40 repeat-like"/>
    <property type="match status" value="1"/>
</dbReference>
<dbReference type="InterPro" id="IPR036322">
    <property type="entry name" value="WD40_repeat_dom_sf"/>
</dbReference>
<dbReference type="InterPro" id="IPR015048">
    <property type="entry name" value="DUF1899"/>
</dbReference>
<keyword evidence="2" id="KW-0597">Phosphoprotein</keyword>
<dbReference type="GO" id="GO:0051666">
    <property type="term" value="P:actin cortical patch localization"/>
    <property type="evidence" value="ECO:0007669"/>
    <property type="project" value="EnsemblFungi"/>
</dbReference>
<comment type="similarity">
    <text evidence="1 9">Belongs to the WD repeat coronin family.</text>
</comment>
<dbReference type="SMART" id="SM01167">
    <property type="entry name" value="DUF1900"/>
    <property type="match status" value="1"/>
</dbReference>
<gene>
    <name evidence="12" type="ORF">DM01DRAFT_1336375</name>
</gene>
<dbReference type="GO" id="GO:0030674">
    <property type="term" value="F:protein-macromolecule adaptor activity"/>
    <property type="evidence" value="ECO:0007669"/>
    <property type="project" value="EnsemblFungi"/>
</dbReference>
<dbReference type="Pfam" id="PF00400">
    <property type="entry name" value="WD40"/>
    <property type="match status" value="3"/>
</dbReference>
<dbReference type="SMART" id="SM00320">
    <property type="entry name" value="WD40"/>
    <property type="match status" value="4"/>
</dbReference>
<accession>A0A1X2GGL8</accession>
<dbReference type="GO" id="GO:0008017">
    <property type="term" value="F:microtubule binding"/>
    <property type="evidence" value="ECO:0007669"/>
    <property type="project" value="EnsemblFungi"/>
</dbReference>
<evidence type="ECO:0000313" key="13">
    <source>
        <dbReference type="Proteomes" id="UP000242146"/>
    </source>
</evidence>
<keyword evidence="4 9" id="KW-0677">Repeat</keyword>
<dbReference type="Gene3D" id="2.130.10.10">
    <property type="entry name" value="YVTN repeat-like/Quinoprotein amine dehydrogenase"/>
    <property type="match status" value="1"/>
</dbReference>
<dbReference type="AlphaFoldDB" id="A0A1X2GGL8"/>
<organism evidence="12 13">
    <name type="scientific">Hesseltinella vesiculosa</name>
    <dbReference type="NCBI Taxonomy" id="101127"/>
    <lineage>
        <taxon>Eukaryota</taxon>
        <taxon>Fungi</taxon>
        <taxon>Fungi incertae sedis</taxon>
        <taxon>Mucoromycota</taxon>
        <taxon>Mucoromycotina</taxon>
        <taxon>Mucoromycetes</taxon>
        <taxon>Mucorales</taxon>
        <taxon>Cunninghamellaceae</taxon>
        <taxon>Hesseltinella</taxon>
    </lineage>
</organism>
<name>A0A1X2GGL8_9FUNG</name>
<evidence type="ECO:0000259" key="11">
    <source>
        <dbReference type="SMART" id="SM01166"/>
    </source>
</evidence>
<evidence type="ECO:0000256" key="9">
    <source>
        <dbReference type="RuleBase" id="RU280818"/>
    </source>
</evidence>
<feature type="repeat" description="WD" evidence="8">
    <location>
        <begin position="129"/>
        <end position="171"/>
    </location>
</feature>
<keyword evidence="5" id="KW-0175">Coiled coil</keyword>
<feature type="compositionally biased region" description="Basic and acidic residues" evidence="10">
    <location>
        <begin position="415"/>
        <end position="445"/>
    </location>
</feature>
<dbReference type="GO" id="GO:0007017">
    <property type="term" value="P:microtubule-based process"/>
    <property type="evidence" value="ECO:0007669"/>
    <property type="project" value="EnsemblFungi"/>
</dbReference>
<feature type="region of interest" description="Disordered" evidence="10">
    <location>
        <begin position="399"/>
        <end position="445"/>
    </location>
</feature>
<dbReference type="GO" id="GO:0071846">
    <property type="term" value="P:actin filament debranching"/>
    <property type="evidence" value="ECO:0007669"/>
    <property type="project" value="EnsemblFungi"/>
</dbReference>
<dbReference type="GO" id="GO:1990819">
    <property type="term" value="C:mating projection actin fusion focus"/>
    <property type="evidence" value="ECO:0007669"/>
    <property type="project" value="EnsemblFungi"/>
</dbReference>
<dbReference type="EMBL" id="MCGT01000016">
    <property type="protein sequence ID" value="ORX53182.1"/>
    <property type="molecule type" value="Genomic_DNA"/>
</dbReference>
<dbReference type="InterPro" id="IPR001680">
    <property type="entry name" value="WD40_rpt"/>
</dbReference>
<proteinExistence type="inferred from homology"/>
<evidence type="ECO:0000256" key="2">
    <source>
        <dbReference type="ARBA" id="ARBA00022553"/>
    </source>
</evidence>
<dbReference type="STRING" id="101127.A0A1X2GGL8"/>
<dbReference type="GO" id="GO:0071933">
    <property type="term" value="F:Arp2/3 complex binding"/>
    <property type="evidence" value="ECO:0007669"/>
    <property type="project" value="EnsemblFungi"/>
</dbReference>
<dbReference type="Pfam" id="PF08953">
    <property type="entry name" value="DUF1899"/>
    <property type="match status" value="1"/>
</dbReference>
<sequence>MSRFGFVRPSKYRHVFGTCAKRDSCYDNLRVSSNAWDTNMIDVNPLFLSVNWQIGGGGAFAVIPLSTVGKLPENYPLYHGHTGPVLDTSFNPFNDYVIASGSEDSSVMIWNIPEQYDEDLEKVTPVSKLTGHQRKVGHVSFHPAAENVLASASTDLTIKLWDIEKGQERQEITGHTEIIQSFAWNYNGSLIATTCRDKKLRIFDVRSNKIVQEGSGHQGIKGSRVVWLGDSDRIATTGFSRMSDRQLNLWDTSNLEKPMKSEFLDTSSGVIMPFYDIDTKMLYLAGKGDGMVRYYEYENDELYFLSEYKSSDPQRGMAFLPKRAVNVSECEVARAYKLGSNIVEPVSFKVPRKSDAFQSDIFPPAISDEPALTADEWFEGKDANPKTIDLSAGFSVKEKKDFKPTQQAEPAQESKAAEPKNDKEYQSAYHESRKENEDLKNALTQRDIKIRVLETELESLKTELAKLRLASEVNGQDE</sequence>